<feature type="domain" description="Manganese/iron superoxide dismutase C-terminal" evidence="6">
    <location>
        <begin position="99"/>
        <end position="198"/>
    </location>
</feature>
<dbReference type="EC" id="1.15.1.1" evidence="2"/>
<dbReference type="Gene3D" id="3.55.40.20">
    <property type="entry name" value="Iron/manganese superoxide dismutase, C-terminal domain"/>
    <property type="match status" value="1"/>
</dbReference>
<dbReference type="GO" id="GO:0004784">
    <property type="term" value="F:superoxide dismutase activity"/>
    <property type="evidence" value="ECO:0007669"/>
    <property type="project" value="UniProtKB-EC"/>
</dbReference>
<dbReference type="InterPro" id="IPR036314">
    <property type="entry name" value="SOD_C_sf"/>
</dbReference>
<comment type="similarity">
    <text evidence="1">Belongs to the iron/manganese superoxide dismutase family.</text>
</comment>
<dbReference type="InterPro" id="IPR019832">
    <property type="entry name" value="Mn/Fe_SOD_C"/>
</dbReference>
<feature type="binding site" evidence="5">
    <location>
        <position position="165"/>
    </location>
    <ligand>
        <name>Mn(2+)</name>
        <dbReference type="ChEBI" id="CHEBI:29035"/>
    </ligand>
</feature>
<dbReference type="InterPro" id="IPR019833">
    <property type="entry name" value="Mn/Fe_SOD_BS"/>
</dbReference>
<feature type="binding site" evidence="5">
    <location>
        <position position="35"/>
    </location>
    <ligand>
        <name>Mn(2+)</name>
        <dbReference type="ChEBI" id="CHEBI:29035"/>
    </ligand>
</feature>
<dbReference type="PANTHER" id="PTHR11404">
    <property type="entry name" value="SUPEROXIDE DISMUTASE 2"/>
    <property type="match status" value="1"/>
</dbReference>
<evidence type="ECO:0000256" key="4">
    <source>
        <dbReference type="ARBA" id="ARBA00023002"/>
    </source>
</evidence>
<dbReference type="SUPFAM" id="SSF54719">
    <property type="entry name" value="Fe,Mn superoxide dismutase (SOD), C-terminal domain"/>
    <property type="match status" value="1"/>
</dbReference>
<proteinExistence type="inferred from homology"/>
<dbReference type="InterPro" id="IPR036324">
    <property type="entry name" value="Mn/Fe_SOD_N_sf"/>
</dbReference>
<dbReference type="SUPFAM" id="SSF46609">
    <property type="entry name" value="Fe,Mn superoxide dismutase (SOD), N-terminal domain"/>
    <property type="match status" value="1"/>
</dbReference>
<evidence type="ECO:0000256" key="5">
    <source>
        <dbReference type="PIRSR" id="PIRSR000349-1"/>
    </source>
</evidence>
<evidence type="ECO:0000259" key="6">
    <source>
        <dbReference type="Pfam" id="PF02777"/>
    </source>
</evidence>
<keyword evidence="4" id="KW-0560">Oxidoreductase</keyword>
<sequence>MIRIKEIIFMAKEIRSFKHLLGKLDGISDSQLEAHFGLYEGYVKKLNEIEEKLEKMDKSLSNYSFGEFSELKRRHCVPYNGTYLHEMYFDNLQANGAPSQQFENLAKSSFGSLDSWKADVKATGLAVPGWVVTCIETTSGKLKNVQIMEHHIGFPLNHIPILVMDTWEHAFFLDFKANRGSYIDTFFKNINWFVVNDRLSQIKA</sequence>
<gene>
    <name evidence="7" type="ORF">DCC88_04145</name>
</gene>
<evidence type="ECO:0000256" key="1">
    <source>
        <dbReference type="ARBA" id="ARBA00008714"/>
    </source>
</evidence>
<dbReference type="PIRSF" id="PIRSF000349">
    <property type="entry name" value="SODismutase"/>
    <property type="match status" value="1"/>
</dbReference>
<name>A0A369KY36_9BACT</name>
<accession>A0A369KY36</accession>
<dbReference type="PROSITE" id="PS00088">
    <property type="entry name" value="SOD_MN"/>
    <property type="match status" value="1"/>
</dbReference>
<dbReference type="InterPro" id="IPR001189">
    <property type="entry name" value="Mn/Fe_SOD"/>
</dbReference>
<keyword evidence="8" id="KW-1185">Reference proteome</keyword>
<dbReference type="Pfam" id="PF02777">
    <property type="entry name" value="Sod_Fe_C"/>
    <property type="match status" value="1"/>
</dbReference>
<evidence type="ECO:0000256" key="3">
    <source>
        <dbReference type="ARBA" id="ARBA00022723"/>
    </source>
</evidence>
<feature type="binding site" evidence="5">
    <location>
        <position position="85"/>
    </location>
    <ligand>
        <name>Mn(2+)</name>
        <dbReference type="ChEBI" id="CHEBI:29035"/>
    </ligand>
</feature>
<comment type="caution">
    <text evidence="7">The sequence shown here is derived from an EMBL/GenBank/DDBJ whole genome shotgun (WGS) entry which is preliminary data.</text>
</comment>
<dbReference type="AlphaFoldDB" id="A0A369KY36"/>
<dbReference type="GO" id="GO:0046872">
    <property type="term" value="F:metal ion binding"/>
    <property type="evidence" value="ECO:0007669"/>
    <property type="project" value="UniProtKB-KW"/>
</dbReference>
<dbReference type="InterPro" id="IPR050265">
    <property type="entry name" value="Fe/Mn_Superoxide_Dismutase"/>
</dbReference>
<protein>
    <recommendedName>
        <fullName evidence="2">superoxide dismutase</fullName>
        <ecNumber evidence="2">1.15.1.1</ecNumber>
    </recommendedName>
</protein>
<dbReference type="EMBL" id="QOVW01000058">
    <property type="protein sequence ID" value="RDB36624.1"/>
    <property type="molecule type" value="Genomic_DNA"/>
</dbReference>
<dbReference type="Proteomes" id="UP000253934">
    <property type="component" value="Unassembled WGS sequence"/>
</dbReference>
<reference evidence="7" key="1">
    <citation type="submission" date="2018-04" db="EMBL/GenBank/DDBJ databases">
        <title>Draft genome sequence of the Candidatus Spirobacillus cienkowskii, a pathogen of freshwater Daphnia species, reconstructed from hemolymph metagenomic reads.</title>
        <authorList>
            <person name="Bresciani L."/>
            <person name="Lemos L.N."/>
            <person name="Wale N."/>
            <person name="Lin J.Y."/>
            <person name="Fernandes G.R."/>
            <person name="Duffy M.A."/>
            <person name="Rodrigues J.M."/>
        </authorList>
    </citation>
    <scope>NUCLEOTIDE SEQUENCE [LARGE SCALE GENOMIC DNA]</scope>
    <source>
        <strain evidence="7">Binning01</strain>
    </source>
</reference>
<organism evidence="7 8">
    <name type="scientific">Spirobacillus cienkowskii</name>
    <dbReference type="NCBI Taxonomy" id="495820"/>
    <lineage>
        <taxon>Bacteria</taxon>
        <taxon>Pseudomonadati</taxon>
        <taxon>Bdellovibrionota</taxon>
        <taxon>Oligoflexia</taxon>
        <taxon>Silvanigrellales</taxon>
        <taxon>Spirobacillus</taxon>
    </lineage>
</organism>
<evidence type="ECO:0000256" key="2">
    <source>
        <dbReference type="ARBA" id="ARBA00012682"/>
    </source>
</evidence>
<keyword evidence="3 5" id="KW-0479">Metal-binding</keyword>
<feature type="binding site" evidence="5">
    <location>
        <position position="169"/>
    </location>
    <ligand>
        <name>Mn(2+)</name>
        <dbReference type="ChEBI" id="CHEBI:29035"/>
    </ligand>
</feature>
<dbReference type="PANTHER" id="PTHR11404:SF6">
    <property type="entry name" value="SUPEROXIDE DISMUTASE [MN], MITOCHONDRIAL"/>
    <property type="match status" value="1"/>
</dbReference>
<evidence type="ECO:0000313" key="8">
    <source>
        <dbReference type="Proteomes" id="UP000253934"/>
    </source>
</evidence>
<evidence type="ECO:0000313" key="7">
    <source>
        <dbReference type="EMBL" id="RDB36624.1"/>
    </source>
</evidence>